<evidence type="ECO:0000313" key="2">
    <source>
        <dbReference type="Proteomes" id="UP001432322"/>
    </source>
</evidence>
<dbReference type="AlphaFoldDB" id="A0AAV5WND8"/>
<feature type="non-terminal residue" evidence="1">
    <location>
        <position position="1"/>
    </location>
</feature>
<gene>
    <name evidence="1" type="ORF">PFISCL1PPCAC_23352</name>
</gene>
<evidence type="ECO:0008006" key="3">
    <source>
        <dbReference type="Google" id="ProtNLM"/>
    </source>
</evidence>
<proteinExistence type="predicted"/>
<organism evidence="1 2">
    <name type="scientific">Pristionchus fissidentatus</name>
    <dbReference type="NCBI Taxonomy" id="1538716"/>
    <lineage>
        <taxon>Eukaryota</taxon>
        <taxon>Metazoa</taxon>
        <taxon>Ecdysozoa</taxon>
        <taxon>Nematoda</taxon>
        <taxon>Chromadorea</taxon>
        <taxon>Rhabditida</taxon>
        <taxon>Rhabditina</taxon>
        <taxon>Diplogasteromorpha</taxon>
        <taxon>Diplogasteroidea</taxon>
        <taxon>Neodiplogasteridae</taxon>
        <taxon>Pristionchus</taxon>
    </lineage>
</organism>
<accession>A0AAV5WND8</accession>
<feature type="non-terminal residue" evidence="1">
    <location>
        <position position="130"/>
    </location>
</feature>
<sequence>FYGVFFTHEMNENLLVVEEGSLTEITTEELKFLILFHQHMLTHFLLQFLHLLTQSNSLHFVLSRLILVRPRELSRSILIDNFKHESRNFVSRLMKFVPQFVIDFIRLDDILFLLVINSKVRGELRSGLKL</sequence>
<name>A0AAV5WND8_9BILA</name>
<dbReference type="Proteomes" id="UP001432322">
    <property type="component" value="Unassembled WGS sequence"/>
</dbReference>
<reference evidence="1" key="1">
    <citation type="submission" date="2023-10" db="EMBL/GenBank/DDBJ databases">
        <title>Genome assembly of Pristionchus species.</title>
        <authorList>
            <person name="Yoshida K."/>
            <person name="Sommer R.J."/>
        </authorList>
    </citation>
    <scope>NUCLEOTIDE SEQUENCE</scope>
    <source>
        <strain evidence="1">RS5133</strain>
    </source>
</reference>
<dbReference type="EMBL" id="BTSY01000006">
    <property type="protein sequence ID" value="GMT32055.1"/>
    <property type="molecule type" value="Genomic_DNA"/>
</dbReference>
<evidence type="ECO:0000313" key="1">
    <source>
        <dbReference type="EMBL" id="GMT32055.1"/>
    </source>
</evidence>
<comment type="caution">
    <text evidence="1">The sequence shown here is derived from an EMBL/GenBank/DDBJ whole genome shotgun (WGS) entry which is preliminary data.</text>
</comment>
<protein>
    <recommendedName>
        <fullName evidence="3">Maturase K</fullName>
    </recommendedName>
</protein>
<keyword evidence="2" id="KW-1185">Reference proteome</keyword>